<dbReference type="GO" id="GO:0004169">
    <property type="term" value="F:dolichyl-phosphate-mannose-protein mannosyltransferase activity"/>
    <property type="evidence" value="ECO:0007669"/>
    <property type="project" value="UniProtKB-UniRule"/>
</dbReference>
<dbReference type="GO" id="GO:0012505">
    <property type="term" value="C:endomembrane system"/>
    <property type="evidence" value="ECO:0007669"/>
    <property type="project" value="UniProtKB-SubCell"/>
</dbReference>
<evidence type="ECO:0000259" key="12">
    <source>
        <dbReference type="Pfam" id="PF16192"/>
    </source>
</evidence>
<feature type="transmembrane region" description="Helical" evidence="10">
    <location>
        <begin position="440"/>
        <end position="460"/>
    </location>
</feature>
<dbReference type="InterPro" id="IPR032421">
    <property type="entry name" value="PMT_4TMC"/>
</dbReference>
<evidence type="ECO:0000256" key="4">
    <source>
        <dbReference type="ARBA" id="ARBA00022676"/>
    </source>
</evidence>
<comment type="pathway">
    <text evidence="2 10">Protein modification; protein glycosylation.</text>
</comment>
<evidence type="ECO:0000256" key="6">
    <source>
        <dbReference type="ARBA" id="ARBA00022692"/>
    </source>
</evidence>
<sequence>MLGLAALLRLWDLARPGELVFDELYYVRDAISQLAHGVPTVWPDDDPAFGDPGAFGDAPSTIAHPPLGKWLIGLGILLLGPDGGWGWRIAAALAGVATVAVTMRLGWLMTRSLWVSAVAGLVLAVDGVHVALSRVGLLDGFLTLFVALGALLLWRGALGGVPGTARRAPHRWPWLLAAGLAFGAATAIKWSGLYPFAAFLTLLAARDLLLSLRGSRSWRSLLGALRRALGLAAITLPTAMIAYLASWWGWIATRQEGDSPWWTGLWEWHVRTLQWHSTLTAEHPYQAHPLTWPLGLRPTGMHFERLDSGAVSSIASLPNPVVTWGGVLALGILLWIAVRALWRAVRGGALAPLLHPTVWVSAFVLTGYLSGWVPWLLSFGRSAVFQFYAVALTPFAALAFALVLTSLAALPAPGLGPSGLLAGTGMGLDPSPASVRGRRISAAMILSAALAMGLLFFPFWSGAPVPEWFWRAHFWLPGWR</sequence>
<feature type="transmembrane region" description="Helical" evidence="10">
    <location>
        <begin position="224"/>
        <end position="250"/>
    </location>
</feature>
<evidence type="ECO:0000313" key="13">
    <source>
        <dbReference type="EMBL" id="MBO1902290.1"/>
    </source>
</evidence>
<evidence type="ECO:0000256" key="10">
    <source>
        <dbReference type="RuleBase" id="RU367007"/>
    </source>
</evidence>
<feature type="transmembrane region" description="Helical" evidence="10">
    <location>
        <begin position="387"/>
        <end position="410"/>
    </location>
</feature>
<dbReference type="Proteomes" id="UP000664382">
    <property type="component" value="Unassembled WGS sequence"/>
</dbReference>
<feature type="transmembrane region" description="Helical" evidence="10">
    <location>
        <begin position="138"/>
        <end position="158"/>
    </location>
</feature>
<dbReference type="EMBL" id="JAGDYM010000011">
    <property type="protein sequence ID" value="MBO1902290.1"/>
    <property type="molecule type" value="Genomic_DNA"/>
</dbReference>
<name>A0A939SCB7_9MICO</name>
<accession>A0A939SCB7</accession>
<evidence type="ECO:0000256" key="8">
    <source>
        <dbReference type="ARBA" id="ARBA00023136"/>
    </source>
</evidence>
<dbReference type="PANTHER" id="PTHR10050:SF46">
    <property type="entry name" value="PROTEIN O-MANNOSYL-TRANSFERASE 2"/>
    <property type="match status" value="1"/>
</dbReference>
<keyword evidence="5 10" id="KW-0808">Transferase</keyword>
<dbReference type="InterPro" id="IPR027005">
    <property type="entry name" value="PMT-like"/>
</dbReference>
<evidence type="ECO:0000256" key="5">
    <source>
        <dbReference type="ARBA" id="ARBA00022679"/>
    </source>
</evidence>
<gene>
    <name evidence="13" type="ORF">J4H92_10070</name>
</gene>
<dbReference type="GO" id="GO:0005886">
    <property type="term" value="C:plasma membrane"/>
    <property type="evidence" value="ECO:0007669"/>
    <property type="project" value="UniProtKB-SubCell"/>
</dbReference>
<feature type="domain" description="ArnT-like N-terminal" evidence="11">
    <location>
        <begin position="85"/>
        <end position="234"/>
    </location>
</feature>
<keyword evidence="8 10" id="KW-0472">Membrane</keyword>
<protein>
    <recommendedName>
        <fullName evidence="9 10">Polyprenol-phosphate-mannose--protein mannosyltransferase</fullName>
        <ecNumber evidence="10">2.4.1.-</ecNumber>
    </recommendedName>
</protein>
<evidence type="ECO:0000259" key="11">
    <source>
        <dbReference type="Pfam" id="PF02366"/>
    </source>
</evidence>
<evidence type="ECO:0000256" key="7">
    <source>
        <dbReference type="ARBA" id="ARBA00022989"/>
    </source>
</evidence>
<dbReference type="PANTHER" id="PTHR10050">
    <property type="entry name" value="DOLICHYL-PHOSPHATE-MANNOSE--PROTEIN MANNOSYLTRANSFERASE"/>
    <property type="match status" value="1"/>
</dbReference>
<feature type="transmembrane region" description="Helical" evidence="10">
    <location>
        <begin position="353"/>
        <end position="375"/>
    </location>
</feature>
<comment type="function">
    <text evidence="10">Protein O-mannosyltransferase that catalyzes the transfer of a single mannose residue from a polyprenol phospho-mannosyl lipidic donor to the hydroxyl group of selected serine and threonine residues in acceptor proteins.</text>
</comment>
<keyword evidence="10" id="KW-1003">Cell membrane</keyword>
<feature type="transmembrane region" description="Helical" evidence="10">
    <location>
        <begin position="113"/>
        <end position="132"/>
    </location>
</feature>
<dbReference type="EC" id="2.4.1.-" evidence="10"/>
<evidence type="ECO:0000313" key="14">
    <source>
        <dbReference type="Proteomes" id="UP000664382"/>
    </source>
</evidence>
<evidence type="ECO:0000256" key="3">
    <source>
        <dbReference type="ARBA" id="ARBA00007222"/>
    </source>
</evidence>
<feature type="transmembrane region" description="Helical" evidence="10">
    <location>
        <begin position="321"/>
        <end position="341"/>
    </location>
</feature>
<feature type="transmembrane region" description="Helical" evidence="10">
    <location>
        <begin position="170"/>
        <end position="188"/>
    </location>
</feature>
<evidence type="ECO:0000256" key="9">
    <source>
        <dbReference type="ARBA" id="ARBA00093617"/>
    </source>
</evidence>
<feature type="domain" description="Protein O-mannosyl-transferase C-terminal four TM" evidence="12">
    <location>
        <begin position="262"/>
        <end position="479"/>
    </location>
</feature>
<evidence type="ECO:0000256" key="1">
    <source>
        <dbReference type="ARBA" id="ARBA00004127"/>
    </source>
</evidence>
<dbReference type="InterPro" id="IPR003342">
    <property type="entry name" value="ArnT-like_N"/>
</dbReference>
<keyword evidence="14" id="KW-1185">Reference proteome</keyword>
<proteinExistence type="inferred from homology"/>
<keyword evidence="6 10" id="KW-0812">Transmembrane</keyword>
<keyword evidence="7 10" id="KW-1133">Transmembrane helix</keyword>
<comment type="subcellular location">
    <subcellularLocation>
        <location evidence="10">Cell membrane</location>
    </subcellularLocation>
    <subcellularLocation>
        <location evidence="1">Endomembrane system</location>
        <topology evidence="1">Multi-pass membrane protein</topology>
    </subcellularLocation>
</comment>
<reference evidence="13" key="1">
    <citation type="submission" date="2021-03" db="EMBL/GenBank/DDBJ databases">
        <title>Leucobacter chromiisoli sp. nov., isolated from chromium-containing soil of chemical plant.</title>
        <authorList>
            <person name="Xu Z."/>
        </authorList>
    </citation>
    <scope>NUCLEOTIDE SEQUENCE</scope>
    <source>
        <strain evidence="13">S27</strain>
    </source>
</reference>
<comment type="caution">
    <text evidence="13">The sequence shown here is derived from an EMBL/GenBank/DDBJ whole genome shotgun (WGS) entry which is preliminary data.</text>
</comment>
<dbReference type="Pfam" id="PF16192">
    <property type="entry name" value="PMT_4TMC"/>
    <property type="match status" value="1"/>
</dbReference>
<feature type="transmembrane region" description="Helical" evidence="10">
    <location>
        <begin position="85"/>
        <end position="106"/>
    </location>
</feature>
<organism evidence="13 14">
    <name type="scientific">Leucobacter weissii</name>
    <dbReference type="NCBI Taxonomy" id="1983706"/>
    <lineage>
        <taxon>Bacteria</taxon>
        <taxon>Bacillati</taxon>
        <taxon>Actinomycetota</taxon>
        <taxon>Actinomycetes</taxon>
        <taxon>Micrococcales</taxon>
        <taxon>Microbacteriaceae</taxon>
        <taxon>Leucobacter</taxon>
    </lineage>
</organism>
<dbReference type="AlphaFoldDB" id="A0A939SCB7"/>
<keyword evidence="4 10" id="KW-0328">Glycosyltransferase</keyword>
<dbReference type="Pfam" id="PF02366">
    <property type="entry name" value="PMT"/>
    <property type="match status" value="1"/>
</dbReference>
<comment type="similarity">
    <text evidence="3 10">Belongs to the glycosyltransferase 39 family.</text>
</comment>
<evidence type="ECO:0000256" key="2">
    <source>
        <dbReference type="ARBA" id="ARBA00004922"/>
    </source>
</evidence>